<feature type="compositionally biased region" description="Low complexity" evidence="1">
    <location>
        <begin position="269"/>
        <end position="284"/>
    </location>
</feature>
<dbReference type="AlphaFoldDB" id="A0A7J6DRC3"/>
<gene>
    <name evidence="3" type="ORF">G4B88_007398</name>
</gene>
<evidence type="ECO:0000259" key="2">
    <source>
        <dbReference type="Pfam" id="PF03732"/>
    </source>
</evidence>
<dbReference type="Proteomes" id="UP000583929">
    <property type="component" value="Unassembled WGS sequence"/>
</dbReference>
<evidence type="ECO:0000256" key="1">
    <source>
        <dbReference type="SAM" id="MobiDB-lite"/>
    </source>
</evidence>
<feature type="domain" description="Retrotransposon gag" evidence="2">
    <location>
        <begin position="130"/>
        <end position="171"/>
    </location>
</feature>
<keyword evidence="4" id="KW-1185">Reference proteome</keyword>
<evidence type="ECO:0000313" key="3">
    <source>
        <dbReference type="EMBL" id="KAF4348651.1"/>
    </source>
</evidence>
<organism evidence="3 4">
    <name type="scientific">Cannabis sativa</name>
    <name type="common">Hemp</name>
    <name type="synonym">Marijuana</name>
    <dbReference type="NCBI Taxonomy" id="3483"/>
    <lineage>
        <taxon>Eukaryota</taxon>
        <taxon>Viridiplantae</taxon>
        <taxon>Streptophyta</taxon>
        <taxon>Embryophyta</taxon>
        <taxon>Tracheophyta</taxon>
        <taxon>Spermatophyta</taxon>
        <taxon>Magnoliopsida</taxon>
        <taxon>eudicotyledons</taxon>
        <taxon>Gunneridae</taxon>
        <taxon>Pentapetalae</taxon>
        <taxon>rosids</taxon>
        <taxon>fabids</taxon>
        <taxon>Rosales</taxon>
        <taxon>Cannabaceae</taxon>
        <taxon>Cannabis</taxon>
    </lineage>
</organism>
<dbReference type="InterPro" id="IPR005162">
    <property type="entry name" value="Retrotrans_gag_dom"/>
</dbReference>
<name>A0A7J6DRC3_CANSA</name>
<reference evidence="3 4" key="1">
    <citation type="journal article" date="2020" name="bioRxiv">
        <title>Sequence and annotation of 42 cannabis genomes reveals extensive copy number variation in cannabinoid synthesis and pathogen resistance genes.</title>
        <authorList>
            <person name="Mckernan K.J."/>
            <person name="Helbert Y."/>
            <person name="Kane L.T."/>
            <person name="Ebling H."/>
            <person name="Zhang L."/>
            <person name="Liu B."/>
            <person name="Eaton Z."/>
            <person name="Mclaughlin S."/>
            <person name="Kingan S."/>
            <person name="Baybayan P."/>
            <person name="Concepcion G."/>
            <person name="Jordan M."/>
            <person name="Riva A."/>
            <person name="Barbazuk W."/>
            <person name="Harkins T."/>
        </authorList>
    </citation>
    <scope>NUCLEOTIDE SEQUENCE [LARGE SCALE GENOMIC DNA]</scope>
    <source>
        <strain evidence="4">cv. Jamaican Lion 4</strain>
        <tissue evidence="3">Leaf</tissue>
    </source>
</reference>
<dbReference type="Pfam" id="PF03732">
    <property type="entry name" value="Retrotrans_gag"/>
    <property type="match status" value="1"/>
</dbReference>
<dbReference type="EMBL" id="JAATIQ010000676">
    <property type="protein sequence ID" value="KAF4348651.1"/>
    <property type="molecule type" value="Genomic_DNA"/>
</dbReference>
<comment type="caution">
    <text evidence="3">The sequence shown here is derived from an EMBL/GenBank/DDBJ whole genome shotgun (WGS) entry which is preliminary data.</text>
</comment>
<proteinExistence type="predicted"/>
<accession>A0A7J6DRC3</accession>
<sequence>MEKRLKDEVVQLNDHGVLLKTHGVELQSLKEVLDRLVVSNGRIVDELASLRESSNGNHGSGRRLHGEGSTATGGAGSNGRNVGIGFTGRDTVFGEPRNEFRTPATTRMNGLTERYFGLQRLSPPEQLEAAVLCLEGAALNWFRWENQRQAIKSWEELKSLLLRRFRPKAEASTIEPMGDQALQAAFLKGLKIEIQAPLRILEPNGLVHMMDLAEQVKANQALTRLHRNGLNGPMRSSPRPPLSALLIPDSSKGTYVTSPISSSHSTQLSPGASSKQSSSQATSPVYRRYTESEIQEKKRKGLCFKCDGRWSRGHECSQAEVQILLQQEELMEEQLSDPVAEALGEVAQDAFLSKLKADLEQGKTIAVVNSLPGSSKLFCR</sequence>
<feature type="region of interest" description="Disordered" evidence="1">
    <location>
        <begin position="52"/>
        <end position="83"/>
    </location>
</feature>
<evidence type="ECO:0000313" key="4">
    <source>
        <dbReference type="Proteomes" id="UP000583929"/>
    </source>
</evidence>
<protein>
    <recommendedName>
        <fullName evidence="2">Retrotransposon gag domain-containing protein</fullName>
    </recommendedName>
</protein>
<feature type="region of interest" description="Disordered" evidence="1">
    <location>
        <begin position="227"/>
        <end position="292"/>
    </location>
</feature>
<feature type="compositionally biased region" description="Polar residues" evidence="1">
    <location>
        <begin position="251"/>
        <end position="268"/>
    </location>
</feature>